<dbReference type="STRING" id="1802668.A2831_01110"/>
<keyword evidence="1" id="KW-1133">Transmembrane helix</keyword>
<dbReference type="EMBL" id="MGJI01000022">
    <property type="protein sequence ID" value="OGN04285.1"/>
    <property type="molecule type" value="Genomic_DNA"/>
</dbReference>
<proteinExistence type="predicted"/>
<organism evidence="2 3">
    <name type="scientific">Candidatus Yanofskybacteria bacterium RIFCSPHIGHO2_01_FULL_44_17</name>
    <dbReference type="NCBI Taxonomy" id="1802668"/>
    <lineage>
        <taxon>Bacteria</taxon>
        <taxon>Candidatus Yanofskyibacteriota</taxon>
    </lineage>
</organism>
<sequence length="96" mass="10883">MRNPLSLHVESWVGSVIVLVFAVFLVGIFMLAVKNFSSDTEILASSDNGVKLRTFSDEEKTLIDDWLTKSNVGVSVEDVGYRYIIKKYPDKPWAER</sequence>
<keyword evidence="1" id="KW-0472">Membrane</keyword>
<keyword evidence="1" id="KW-0812">Transmembrane</keyword>
<accession>A0A1F8ETT6</accession>
<dbReference type="Proteomes" id="UP000177507">
    <property type="component" value="Unassembled WGS sequence"/>
</dbReference>
<name>A0A1F8ETT6_9BACT</name>
<evidence type="ECO:0000256" key="1">
    <source>
        <dbReference type="SAM" id="Phobius"/>
    </source>
</evidence>
<evidence type="ECO:0000313" key="2">
    <source>
        <dbReference type="EMBL" id="OGN04285.1"/>
    </source>
</evidence>
<reference evidence="2 3" key="1">
    <citation type="journal article" date="2016" name="Nat. Commun.">
        <title>Thousands of microbial genomes shed light on interconnected biogeochemical processes in an aquifer system.</title>
        <authorList>
            <person name="Anantharaman K."/>
            <person name="Brown C.T."/>
            <person name="Hug L.A."/>
            <person name="Sharon I."/>
            <person name="Castelle C.J."/>
            <person name="Probst A.J."/>
            <person name="Thomas B.C."/>
            <person name="Singh A."/>
            <person name="Wilkins M.J."/>
            <person name="Karaoz U."/>
            <person name="Brodie E.L."/>
            <person name="Williams K.H."/>
            <person name="Hubbard S.S."/>
            <person name="Banfield J.F."/>
        </authorList>
    </citation>
    <scope>NUCLEOTIDE SEQUENCE [LARGE SCALE GENOMIC DNA]</scope>
</reference>
<gene>
    <name evidence="2" type="ORF">A2831_01110</name>
</gene>
<feature type="transmembrane region" description="Helical" evidence="1">
    <location>
        <begin position="12"/>
        <end position="33"/>
    </location>
</feature>
<protein>
    <submittedName>
        <fullName evidence="2">Uncharacterized protein</fullName>
    </submittedName>
</protein>
<comment type="caution">
    <text evidence="2">The sequence shown here is derived from an EMBL/GenBank/DDBJ whole genome shotgun (WGS) entry which is preliminary data.</text>
</comment>
<evidence type="ECO:0000313" key="3">
    <source>
        <dbReference type="Proteomes" id="UP000177507"/>
    </source>
</evidence>
<dbReference type="AlphaFoldDB" id="A0A1F8ETT6"/>